<proteinExistence type="predicted"/>
<dbReference type="RefSeq" id="WP_167166948.1">
    <property type="nucleotide sequence ID" value="NZ_BAAAOO010000013.1"/>
</dbReference>
<comment type="caution">
    <text evidence="1">The sequence shown here is derived from an EMBL/GenBank/DDBJ whole genome shotgun (WGS) entry which is preliminary data.</text>
</comment>
<organism evidence="1 2">
    <name type="scientific">Brooklawnia cerclae</name>
    <dbReference type="NCBI Taxonomy" id="349934"/>
    <lineage>
        <taxon>Bacteria</taxon>
        <taxon>Bacillati</taxon>
        <taxon>Actinomycetota</taxon>
        <taxon>Actinomycetes</taxon>
        <taxon>Propionibacteriales</taxon>
        <taxon>Propionibacteriaceae</taxon>
        <taxon>Brooklawnia</taxon>
    </lineage>
</organism>
<protein>
    <submittedName>
        <fullName evidence="1">Uncharacterized protein</fullName>
    </submittedName>
</protein>
<keyword evidence="2" id="KW-1185">Reference proteome</keyword>
<name>A0ABX0SKS7_9ACTN</name>
<accession>A0ABX0SKS7</accession>
<sequence>MTTTTATITWTKLRSGSWGIKGHGLVSGETVTVTKRSGETKSATVGKVLWTSDDGVSIATVASSTASRTSHSASQHGGTCDECGRYSRNLVLAYDLSGIAGDVCPRCKREEGTLSFC</sequence>
<evidence type="ECO:0000313" key="2">
    <source>
        <dbReference type="Proteomes" id="UP000749311"/>
    </source>
</evidence>
<dbReference type="EMBL" id="JAAMOZ010000001">
    <property type="protein sequence ID" value="NIH57337.1"/>
    <property type="molecule type" value="Genomic_DNA"/>
</dbReference>
<reference evidence="1 2" key="1">
    <citation type="submission" date="2020-02" db="EMBL/GenBank/DDBJ databases">
        <title>Sequencing the genomes of 1000 actinobacteria strains.</title>
        <authorList>
            <person name="Klenk H.-P."/>
        </authorList>
    </citation>
    <scope>NUCLEOTIDE SEQUENCE [LARGE SCALE GENOMIC DNA]</scope>
    <source>
        <strain evidence="1 2">DSM 19609</strain>
    </source>
</reference>
<evidence type="ECO:0000313" key="1">
    <source>
        <dbReference type="EMBL" id="NIH57337.1"/>
    </source>
</evidence>
<dbReference type="Proteomes" id="UP000749311">
    <property type="component" value="Unassembled WGS sequence"/>
</dbReference>
<gene>
    <name evidence="1" type="ORF">FB473_001982</name>
</gene>